<feature type="transmembrane region" description="Helical" evidence="9">
    <location>
        <begin position="329"/>
        <end position="350"/>
    </location>
</feature>
<feature type="transmembrane region" description="Helical" evidence="9">
    <location>
        <begin position="371"/>
        <end position="390"/>
    </location>
</feature>
<dbReference type="SUPFAM" id="SSF81296">
    <property type="entry name" value="E set domains"/>
    <property type="match status" value="1"/>
</dbReference>
<comment type="caution">
    <text evidence="13">The sequence shown here is derived from an EMBL/GenBank/DDBJ whole genome shotgun (WGS) entry which is preliminary data.</text>
</comment>
<evidence type="ECO:0000256" key="9">
    <source>
        <dbReference type="SAM" id="Phobius"/>
    </source>
</evidence>
<keyword evidence="6 9" id="KW-1133">Transmembrane helix</keyword>
<accession>A0ABQ4HWB6</accession>
<feature type="chain" id="PRO_5045710728" description="Copper transport protein" evidence="10">
    <location>
        <begin position="28"/>
        <end position="593"/>
    </location>
</feature>
<evidence type="ECO:0000256" key="7">
    <source>
        <dbReference type="ARBA" id="ARBA00023008"/>
    </source>
</evidence>
<evidence type="ECO:0000256" key="2">
    <source>
        <dbReference type="ARBA" id="ARBA00022475"/>
    </source>
</evidence>
<name>A0ABQ4HWB6_9ACTN</name>
<feature type="transmembrane region" description="Helical" evidence="9">
    <location>
        <begin position="187"/>
        <end position="209"/>
    </location>
</feature>
<feature type="transmembrane region" description="Helical" evidence="9">
    <location>
        <begin position="454"/>
        <end position="473"/>
    </location>
</feature>
<dbReference type="PROSITE" id="PS51318">
    <property type="entry name" value="TAT"/>
    <property type="match status" value="1"/>
</dbReference>
<evidence type="ECO:0000256" key="1">
    <source>
        <dbReference type="ARBA" id="ARBA00004651"/>
    </source>
</evidence>
<keyword evidence="5 10" id="KW-0732">Signal</keyword>
<keyword evidence="3 9" id="KW-0812">Transmembrane</keyword>
<gene>
    <name evidence="13" type="ORF">Van01_31610</name>
</gene>
<feature type="transmembrane region" description="Helical" evidence="9">
    <location>
        <begin position="292"/>
        <end position="309"/>
    </location>
</feature>
<dbReference type="Pfam" id="PF05425">
    <property type="entry name" value="CopD"/>
    <property type="match status" value="1"/>
</dbReference>
<feature type="transmembrane region" description="Helical" evidence="9">
    <location>
        <begin position="233"/>
        <end position="251"/>
    </location>
</feature>
<comment type="subcellular location">
    <subcellularLocation>
        <location evidence="1">Cell membrane</location>
        <topology evidence="1">Multi-pass membrane protein</topology>
    </subcellularLocation>
</comment>
<proteinExistence type="predicted"/>
<evidence type="ECO:0000259" key="12">
    <source>
        <dbReference type="Pfam" id="PF05425"/>
    </source>
</evidence>
<keyword evidence="4" id="KW-0479">Metal-binding</keyword>
<dbReference type="InterPro" id="IPR007348">
    <property type="entry name" value="CopC_dom"/>
</dbReference>
<feature type="transmembrane region" description="Helical" evidence="9">
    <location>
        <begin position="153"/>
        <end position="175"/>
    </location>
</feature>
<dbReference type="InterPro" id="IPR014756">
    <property type="entry name" value="Ig_E-set"/>
</dbReference>
<dbReference type="InterPro" id="IPR014755">
    <property type="entry name" value="Cu-Rt/internalin_Ig-like"/>
</dbReference>
<evidence type="ECO:0000256" key="3">
    <source>
        <dbReference type="ARBA" id="ARBA00022692"/>
    </source>
</evidence>
<dbReference type="InterPro" id="IPR008457">
    <property type="entry name" value="Cu-R_CopD_dom"/>
</dbReference>
<evidence type="ECO:0000256" key="8">
    <source>
        <dbReference type="ARBA" id="ARBA00023136"/>
    </source>
</evidence>
<dbReference type="PANTHER" id="PTHR34820:SF4">
    <property type="entry name" value="INNER MEMBRANE PROTEIN YEBZ"/>
    <property type="match status" value="1"/>
</dbReference>
<sequence>MPGRRARRAWVAALAALLGLLAAVAPATPAAAHAVLLGTDPADGAVLATVPAEVTLTFNEPVTVRPGGVRLLDAAGDELATDSRSVDTTVVLAIPPDLADGTYIVAFRVISADSHPVSGGFSFAVGAPSSAAVVVPESRPSGALNVLRQAAEAVAYLGLLVSAGLLVFLLVLLRAEAPVLRRRLLRLAGWSAGLTVLARLVLVPAVPAWQDGGEMTGLIDGARWLTGLRSEEALSSVLVVLGLGVALWATATAGTPLREPGVVETPPPVGAVGEATTDVESTVANGRPARHAVLAALAFAGVALAWGAVALVGHTRTFGPAWLVVPADVLHVTTAGVWLGGLVALPWALVRSADLGADAAVRTVSAFSRTAAVLVGLLGAAGLLLSWLILRSWEALWATSYGVALLTKVGLTVVVLVVAAHNRYRLVPRVVAAERDEGSAVAWRLLRRSVRAEAALLVGVVVATGFLVTQSPVVEAAPRPVADAGSGPLVVETPLGPGRAVARFTPGQVGVNSMELELVDAAGQPVVPVTDPKLTVLLPAMDIGPLERTVARTGPGRYEAVIDLPLAGSWVVQASVRTSKYENPIARFTVDVR</sequence>
<feature type="transmembrane region" description="Helical" evidence="9">
    <location>
        <begin position="396"/>
        <end position="419"/>
    </location>
</feature>
<dbReference type="Pfam" id="PF04234">
    <property type="entry name" value="CopC"/>
    <property type="match status" value="1"/>
</dbReference>
<evidence type="ECO:0008006" key="15">
    <source>
        <dbReference type="Google" id="ProtNLM"/>
    </source>
</evidence>
<evidence type="ECO:0000313" key="13">
    <source>
        <dbReference type="EMBL" id="GIJ09947.1"/>
    </source>
</evidence>
<keyword evidence="7" id="KW-0186">Copper</keyword>
<dbReference type="RefSeq" id="WP_204007557.1">
    <property type="nucleotide sequence ID" value="NZ_BOOZ01000015.1"/>
</dbReference>
<organism evidence="13 14">
    <name type="scientific">Micromonospora andamanensis</name>
    <dbReference type="NCBI Taxonomy" id="1287068"/>
    <lineage>
        <taxon>Bacteria</taxon>
        <taxon>Bacillati</taxon>
        <taxon>Actinomycetota</taxon>
        <taxon>Actinomycetes</taxon>
        <taxon>Micromonosporales</taxon>
        <taxon>Micromonosporaceae</taxon>
        <taxon>Micromonospora</taxon>
    </lineage>
</organism>
<dbReference type="PANTHER" id="PTHR34820">
    <property type="entry name" value="INNER MEMBRANE PROTEIN YEBZ"/>
    <property type="match status" value="1"/>
</dbReference>
<dbReference type="Gene3D" id="2.60.40.1220">
    <property type="match status" value="1"/>
</dbReference>
<dbReference type="EMBL" id="BOOZ01000015">
    <property type="protein sequence ID" value="GIJ09947.1"/>
    <property type="molecule type" value="Genomic_DNA"/>
</dbReference>
<dbReference type="Proteomes" id="UP000647017">
    <property type="component" value="Unassembled WGS sequence"/>
</dbReference>
<dbReference type="InterPro" id="IPR006311">
    <property type="entry name" value="TAT_signal"/>
</dbReference>
<evidence type="ECO:0000313" key="14">
    <source>
        <dbReference type="Proteomes" id="UP000647017"/>
    </source>
</evidence>
<keyword evidence="14" id="KW-1185">Reference proteome</keyword>
<evidence type="ECO:0000259" key="11">
    <source>
        <dbReference type="Pfam" id="PF04234"/>
    </source>
</evidence>
<dbReference type="InterPro" id="IPR032694">
    <property type="entry name" value="CopC/D"/>
</dbReference>
<evidence type="ECO:0000256" key="5">
    <source>
        <dbReference type="ARBA" id="ARBA00022729"/>
    </source>
</evidence>
<feature type="domain" description="Copper resistance protein D" evidence="12">
    <location>
        <begin position="362"/>
        <end position="467"/>
    </location>
</feature>
<keyword evidence="2" id="KW-1003">Cell membrane</keyword>
<feature type="signal peptide" evidence="10">
    <location>
        <begin position="1"/>
        <end position="27"/>
    </location>
</feature>
<evidence type="ECO:0000256" key="4">
    <source>
        <dbReference type="ARBA" id="ARBA00022723"/>
    </source>
</evidence>
<evidence type="ECO:0000256" key="6">
    <source>
        <dbReference type="ARBA" id="ARBA00022989"/>
    </source>
</evidence>
<reference evidence="13 14" key="1">
    <citation type="submission" date="2021-01" db="EMBL/GenBank/DDBJ databases">
        <title>Whole genome shotgun sequence of Verrucosispora andamanensis NBRC 109075.</title>
        <authorList>
            <person name="Komaki H."/>
            <person name="Tamura T."/>
        </authorList>
    </citation>
    <scope>NUCLEOTIDE SEQUENCE [LARGE SCALE GENOMIC DNA]</scope>
    <source>
        <strain evidence="13 14">NBRC 109075</strain>
    </source>
</reference>
<protein>
    <recommendedName>
        <fullName evidence="15">Copper transport protein</fullName>
    </recommendedName>
</protein>
<evidence type="ECO:0000256" key="10">
    <source>
        <dbReference type="SAM" id="SignalP"/>
    </source>
</evidence>
<feature type="domain" description="CopC" evidence="11">
    <location>
        <begin position="33"/>
        <end position="125"/>
    </location>
</feature>
<keyword evidence="8 9" id="KW-0472">Membrane</keyword>